<feature type="transmembrane region" description="Helical" evidence="8">
    <location>
        <begin position="53"/>
        <end position="74"/>
    </location>
</feature>
<keyword evidence="3" id="KW-0813">Transport</keyword>
<feature type="domain" description="EamA" evidence="9">
    <location>
        <begin position="23"/>
        <end position="158"/>
    </location>
</feature>
<evidence type="ECO:0000256" key="4">
    <source>
        <dbReference type="ARBA" id="ARBA00022475"/>
    </source>
</evidence>
<evidence type="ECO:0000256" key="7">
    <source>
        <dbReference type="ARBA" id="ARBA00023136"/>
    </source>
</evidence>
<dbReference type="RefSeq" id="WP_249771177.1">
    <property type="nucleotide sequence ID" value="NZ_CP097332.1"/>
</dbReference>
<feature type="transmembrane region" description="Helical" evidence="8">
    <location>
        <begin position="23"/>
        <end position="41"/>
    </location>
</feature>
<dbReference type="InterPro" id="IPR004626">
    <property type="entry name" value="RarD"/>
</dbReference>
<sequence length="311" mass="33237">MAEPTVTDLAIAPETAAERHRDGLTYGVAAYLLWGLFPLYWPLLKPAGALEILAQRMVWSLVFVAVLILVRHRVAAVRAALAQPGVVWRLAVGALFVSVNWGVYIWGVNHGHVVETSLGYFINPLLTILLGVIVLKETLRPMQWCAVGVASAAIVVLTIDFGRLPWIALVLAFSFASYGFVKSRTGVGAIESLAIETGVLFVPAVITLSVIGTTSQLQFGHHGVVNTLLLMGTGVVTAVPLLLFAAGARRLPLSVLGLLQYLAPVLQLAVGVGIRHEPLPPARLAGFALVWLALIMLTVDALRASRRTPAA</sequence>
<comment type="subcellular location">
    <subcellularLocation>
        <location evidence="1">Cell membrane</location>
        <topology evidence="1">Multi-pass membrane protein</topology>
    </subcellularLocation>
</comment>
<feature type="transmembrane region" description="Helical" evidence="8">
    <location>
        <begin position="224"/>
        <end position="246"/>
    </location>
</feature>
<evidence type="ECO:0000313" key="10">
    <source>
        <dbReference type="EMBL" id="UQX88052.1"/>
    </source>
</evidence>
<reference evidence="10" key="2">
    <citation type="submission" date="2022-05" db="EMBL/GenBank/DDBJ databases">
        <authorList>
            <person name="Kim J.-S."/>
            <person name="Lee K."/>
            <person name="Suh M."/>
            <person name="Eom M."/>
            <person name="Kim J.-S."/>
            <person name="Kim D.-S."/>
            <person name="Ko S.-H."/>
            <person name="Shin Y."/>
            <person name="Lee J.-S."/>
        </authorList>
    </citation>
    <scope>NUCLEOTIDE SEQUENCE</scope>
    <source>
        <strain evidence="10">N237</strain>
    </source>
</reference>
<dbReference type="EMBL" id="CP097332">
    <property type="protein sequence ID" value="UQX88052.1"/>
    <property type="molecule type" value="Genomic_DNA"/>
</dbReference>
<dbReference type="PANTHER" id="PTHR22911">
    <property type="entry name" value="ACYL-MALONYL CONDENSING ENZYME-RELATED"/>
    <property type="match status" value="1"/>
</dbReference>
<dbReference type="Proteomes" id="UP001056336">
    <property type="component" value="Chromosome"/>
</dbReference>
<feature type="transmembrane region" description="Helical" evidence="8">
    <location>
        <begin position="118"/>
        <end position="135"/>
    </location>
</feature>
<evidence type="ECO:0000256" key="2">
    <source>
        <dbReference type="ARBA" id="ARBA00007362"/>
    </source>
</evidence>
<evidence type="ECO:0000313" key="11">
    <source>
        <dbReference type="Proteomes" id="UP001056336"/>
    </source>
</evidence>
<feature type="transmembrane region" description="Helical" evidence="8">
    <location>
        <begin position="142"/>
        <end position="159"/>
    </location>
</feature>
<evidence type="ECO:0000256" key="3">
    <source>
        <dbReference type="ARBA" id="ARBA00022448"/>
    </source>
</evidence>
<feature type="transmembrane region" description="Helical" evidence="8">
    <location>
        <begin position="86"/>
        <end position="106"/>
    </location>
</feature>
<name>A0ABY4QXQ6_9ACTN</name>
<keyword evidence="7 8" id="KW-0472">Membrane</keyword>
<comment type="similarity">
    <text evidence="2">Belongs to the EamA transporter family.</text>
</comment>
<evidence type="ECO:0000256" key="5">
    <source>
        <dbReference type="ARBA" id="ARBA00022692"/>
    </source>
</evidence>
<feature type="transmembrane region" description="Helical" evidence="8">
    <location>
        <begin position="165"/>
        <end position="181"/>
    </location>
</feature>
<keyword evidence="5 8" id="KW-0812">Transmembrane</keyword>
<reference evidence="10" key="1">
    <citation type="journal article" date="2018" name="Int. J. Syst. Evol. Microbiol.">
        <title>Jatrophihabitans telluris sp. nov., isolated from sediment soil of lava forest wetlands and the emended description of the genus Jatrophihabitans.</title>
        <authorList>
            <person name="Lee K.C."/>
            <person name="Suh M.K."/>
            <person name="Eom M.K."/>
            <person name="Kim K.K."/>
            <person name="Kim J.S."/>
            <person name="Kim D.S."/>
            <person name="Ko S.H."/>
            <person name="Shin Y.K."/>
            <person name="Lee J.S."/>
        </authorList>
    </citation>
    <scope>NUCLEOTIDE SEQUENCE</scope>
    <source>
        <strain evidence="10">N237</strain>
    </source>
</reference>
<keyword evidence="4" id="KW-1003">Cell membrane</keyword>
<protein>
    <submittedName>
        <fullName evidence="10">EamA family transporter RarD</fullName>
    </submittedName>
</protein>
<evidence type="ECO:0000256" key="8">
    <source>
        <dbReference type="SAM" id="Phobius"/>
    </source>
</evidence>
<evidence type="ECO:0000256" key="6">
    <source>
        <dbReference type="ARBA" id="ARBA00022989"/>
    </source>
</evidence>
<dbReference type="InterPro" id="IPR000620">
    <property type="entry name" value="EamA_dom"/>
</dbReference>
<evidence type="ECO:0000259" key="9">
    <source>
        <dbReference type="Pfam" id="PF00892"/>
    </source>
</evidence>
<dbReference type="SUPFAM" id="SSF103481">
    <property type="entry name" value="Multidrug resistance efflux transporter EmrE"/>
    <property type="match status" value="2"/>
</dbReference>
<proteinExistence type="inferred from homology"/>
<dbReference type="NCBIfam" id="TIGR00688">
    <property type="entry name" value="rarD"/>
    <property type="match status" value="1"/>
</dbReference>
<feature type="transmembrane region" description="Helical" evidence="8">
    <location>
        <begin position="253"/>
        <end position="272"/>
    </location>
</feature>
<dbReference type="Pfam" id="PF00892">
    <property type="entry name" value="EamA"/>
    <property type="match status" value="1"/>
</dbReference>
<organism evidence="10 11">
    <name type="scientific">Jatrophihabitans telluris</name>
    <dbReference type="NCBI Taxonomy" id="2038343"/>
    <lineage>
        <taxon>Bacteria</taxon>
        <taxon>Bacillati</taxon>
        <taxon>Actinomycetota</taxon>
        <taxon>Actinomycetes</taxon>
        <taxon>Jatrophihabitantales</taxon>
        <taxon>Jatrophihabitantaceae</taxon>
        <taxon>Jatrophihabitans</taxon>
    </lineage>
</organism>
<dbReference type="InterPro" id="IPR037185">
    <property type="entry name" value="EmrE-like"/>
</dbReference>
<keyword evidence="11" id="KW-1185">Reference proteome</keyword>
<feature type="transmembrane region" description="Helical" evidence="8">
    <location>
        <begin position="193"/>
        <end position="212"/>
    </location>
</feature>
<feature type="transmembrane region" description="Helical" evidence="8">
    <location>
        <begin position="284"/>
        <end position="302"/>
    </location>
</feature>
<accession>A0ABY4QXQ6</accession>
<keyword evidence="6 8" id="KW-1133">Transmembrane helix</keyword>
<evidence type="ECO:0000256" key="1">
    <source>
        <dbReference type="ARBA" id="ARBA00004651"/>
    </source>
</evidence>
<gene>
    <name evidence="10" type="primary">rarD</name>
    <name evidence="10" type="ORF">M6D93_17410</name>
</gene>
<dbReference type="PANTHER" id="PTHR22911:SF137">
    <property type="entry name" value="SOLUTE CARRIER FAMILY 35 MEMBER G2-RELATED"/>
    <property type="match status" value="1"/>
</dbReference>